<keyword evidence="1" id="KW-0812">Transmembrane</keyword>
<keyword evidence="3" id="KW-1185">Reference proteome</keyword>
<evidence type="ECO:0000256" key="1">
    <source>
        <dbReference type="SAM" id="Phobius"/>
    </source>
</evidence>
<gene>
    <name evidence="2" type="ORF">M0M57_00105</name>
</gene>
<feature type="transmembrane region" description="Helical" evidence="1">
    <location>
        <begin position="160"/>
        <end position="177"/>
    </location>
</feature>
<dbReference type="EMBL" id="CP096205">
    <property type="protein sequence ID" value="UPQ79260.1"/>
    <property type="molecule type" value="Genomic_DNA"/>
</dbReference>
<dbReference type="InterPro" id="IPR043130">
    <property type="entry name" value="CDP-OH_PTrfase_TM_dom"/>
</dbReference>
<accession>A0ABY4KFY2</accession>
<evidence type="ECO:0000313" key="2">
    <source>
        <dbReference type="EMBL" id="UPQ79260.1"/>
    </source>
</evidence>
<feature type="transmembrane region" description="Helical" evidence="1">
    <location>
        <begin position="59"/>
        <end position="78"/>
    </location>
</feature>
<sequence length="208" mass="23170">MNQNRRPVTTRDNSLVKKIASWCAKNGLSPNFISLLSIVFSAISLLVFYLDSQLMYNHAVLMIIAIVGIQGRLLMNLLDGMVAIEHDKKSVVGGLFNEVPDRISDSVIIFGAGLLTMDFPYGIHLSYLAIILSIFTAYIRTLGASLNSPHFFSGPMAKQHRMVLICLGCIVGIWYLPAFYYALIIMNIGLIITCVNRLLKIVIFLKNE</sequence>
<name>A0ABY4KFY2_9FLAO</name>
<feature type="transmembrane region" description="Helical" evidence="1">
    <location>
        <begin position="32"/>
        <end position="50"/>
    </location>
</feature>
<keyword evidence="1" id="KW-0472">Membrane</keyword>
<dbReference type="Gene3D" id="1.20.120.1760">
    <property type="match status" value="1"/>
</dbReference>
<dbReference type="RefSeq" id="WP_248434252.1">
    <property type="nucleotide sequence ID" value="NZ_CP096205.1"/>
</dbReference>
<organism evidence="2 3">
    <name type="scientific">Flavobacterium azooxidireducens</name>
    <dbReference type="NCBI Taxonomy" id="1871076"/>
    <lineage>
        <taxon>Bacteria</taxon>
        <taxon>Pseudomonadati</taxon>
        <taxon>Bacteroidota</taxon>
        <taxon>Flavobacteriia</taxon>
        <taxon>Flavobacteriales</taxon>
        <taxon>Flavobacteriaceae</taxon>
        <taxon>Flavobacterium</taxon>
    </lineage>
</organism>
<feature type="transmembrane region" description="Helical" evidence="1">
    <location>
        <begin position="121"/>
        <end position="139"/>
    </location>
</feature>
<evidence type="ECO:0000313" key="3">
    <source>
        <dbReference type="Proteomes" id="UP000830583"/>
    </source>
</evidence>
<reference evidence="2" key="1">
    <citation type="submission" date="2022-04" db="EMBL/GenBank/DDBJ databases">
        <title>Consumption of N2O by Flavobacterium azooxidireducens sp. nov. isolated from Decomposing Leaf Litter of Phragmites australis (Cav.).</title>
        <authorList>
            <person name="Behrendt U."/>
            <person name="Spanner T."/>
            <person name="Augustin J."/>
            <person name="Horn M.A."/>
            <person name="Kolb S."/>
            <person name="Ulrich A."/>
        </authorList>
    </citation>
    <scope>NUCLEOTIDE SEQUENCE</scope>
    <source>
        <strain evidence="2">IGB 4-14</strain>
    </source>
</reference>
<dbReference type="Proteomes" id="UP000830583">
    <property type="component" value="Chromosome"/>
</dbReference>
<keyword evidence="1" id="KW-1133">Transmembrane helix</keyword>
<proteinExistence type="predicted"/>
<protein>
    <submittedName>
        <fullName evidence="2">CDP-alcohol phosphatidyltransferase family protein</fullName>
    </submittedName>
</protein>